<comment type="caution">
    <text evidence="1">The sequence shown here is derived from an EMBL/GenBank/DDBJ whole genome shotgun (WGS) entry which is preliminary data.</text>
</comment>
<evidence type="ECO:0000313" key="2">
    <source>
        <dbReference type="Proteomes" id="UP000677244"/>
    </source>
</evidence>
<protein>
    <recommendedName>
        <fullName evidence="3">Cytochrome c domain-containing protein</fullName>
    </recommendedName>
</protein>
<name>A0ABS3YMW9_9BACT</name>
<organism evidence="1 2">
    <name type="scientific">Niastella soli</name>
    <dbReference type="NCBI Taxonomy" id="2821487"/>
    <lineage>
        <taxon>Bacteria</taxon>
        <taxon>Pseudomonadati</taxon>
        <taxon>Bacteroidota</taxon>
        <taxon>Chitinophagia</taxon>
        <taxon>Chitinophagales</taxon>
        <taxon>Chitinophagaceae</taxon>
        <taxon>Niastella</taxon>
    </lineage>
</organism>
<proteinExistence type="predicted"/>
<dbReference type="Proteomes" id="UP000677244">
    <property type="component" value="Unassembled WGS sequence"/>
</dbReference>
<keyword evidence="2" id="KW-1185">Reference proteome</keyword>
<dbReference type="EMBL" id="JAGHKO010000001">
    <property type="protein sequence ID" value="MBO9199221.1"/>
    <property type="molecule type" value="Genomic_DNA"/>
</dbReference>
<dbReference type="RefSeq" id="WP_209137291.1">
    <property type="nucleotide sequence ID" value="NZ_JAGHKO010000001.1"/>
</dbReference>
<accession>A0ABS3YMW9</accession>
<reference evidence="1 2" key="1">
    <citation type="submission" date="2021-03" db="EMBL/GenBank/DDBJ databases">
        <title>Assistant Professor.</title>
        <authorList>
            <person name="Huq M.A."/>
        </authorList>
    </citation>
    <scope>NUCLEOTIDE SEQUENCE [LARGE SCALE GENOMIC DNA]</scope>
    <source>
        <strain evidence="1 2">MAH-29</strain>
    </source>
</reference>
<sequence length="116" mass="12057">MIKKITGVLAGGMLLFYGCYNDKEEILYGSATCDGVSASFAADVNPIIQSSCAKPDCHAAGSTNGPGALTTYTQIKNAAVNIKSAVVSRFMPEDGSLTESQIKSISCWVDAGALNN</sequence>
<evidence type="ECO:0000313" key="1">
    <source>
        <dbReference type="EMBL" id="MBO9199221.1"/>
    </source>
</evidence>
<gene>
    <name evidence="1" type="ORF">J7I42_03025</name>
</gene>
<dbReference type="PROSITE" id="PS51257">
    <property type="entry name" value="PROKAR_LIPOPROTEIN"/>
    <property type="match status" value="1"/>
</dbReference>
<evidence type="ECO:0008006" key="3">
    <source>
        <dbReference type="Google" id="ProtNLM"/>
    </source>
</evidence>